<protein>
    <submittedName>
        <fullName evidence="1">Uncharacterized protein C1F3.03</fullName>
    </submittedName>
</protein>
<dbReference type="eggNOG" id="KOG1983">
    <property type="taxonomic scope" value="Eukaryota"/>
</dbReference>
<dbReference type="Gene3D" id="2.130.10.10">
    <property type="entry name" value="YVTN repeat-like/Quinoprotein amine dehydrogenase"/>
    <property type="match status" value="1"/>
</dbReference>
<dbReference type="EMBL" id="CAHR02000065">
    <property type="protein sequence ID" value="CCG81967.1"/>
    <property type="molecule type" value="Genomic_DNA"/>
</dbReference>
<evidence type="ECO:0000313" key="1">
    <source>
        <dbReference type="EMBL" id="CCG81967.1"/>
    </source>
</evidence>
<reference evidence="1 2" key="1">
    <citation type="journal article" date="2013" name="MBio">
        <title>Genome sequencing of the plant pathogen Taphrina deformans, the causal agent of peach leaf curl.</title>
        <authorList>
            <person name="Cisse O.H."/>
            <person name="Almeida J.M.G.C.F."/>
            <person name="Fonseca A."/>
            <person name="Kumar A.A."/>
            <person name="Salojaervi J."/>
            <person name="Overmyer K."/>
            <person name="Hauser P.M."/>
            <person name="Pagni M."/>
        </authorList>
    </citation>
    <scope>NUCLEOTIDE SEQUENCE [LARGE SCALE GENOMIC DNA]</scope>
    <source>
        <strain evidence="2">PYCC 5710 / ATCC 11124 / CBS 356.35 / IMI 108563 / JCM 9778 / NBRC 8474</strain>
    </source>
</reference>
<dbReference type="PANTHER" id="PTHR10241:SF25">
    <property type="entry name" value="TOMOSYN, ISOFORM C"/>
    <property type="match status" value="1"/>
</dbReference>
<proteinExistence type="predicted"/>
<dbReference type="GO" id="GO:0006893">
    <property type="term" value="P:Golgi to plasma membrane transport"/>
    <property type="evidence" value="ECO:0007669"/>
    <property type="project" value="TreeGrafter"/>
</dbReference>
<dbReference type="InterPro" id="IPR015943">
    <property type="entry name" value="WD40/YVTN_repeat-like_dom_sf"/>
</dbReference>
<name>R4XF29_TAPDE</name>
<dbReference type="OrthoDB" id="19944at2759"/>
<dbReference type="GO" id="GO:0005096">
    <property type="term" value="F:GTPase activator activity"/>
    <property type="evidence" value="ECO:0007669"/>
    <property type="project" value="TreeGrafter"/>
</dbReference>
<sequence>MAARMSKVFKSKIKEIENVSEGYDRRWLAQDHLVAQFGLPGDILAVSFDQIQSLLAVATSKSIHVLGQNGVESVYQVAAGREVAHLLIHGSHLIAIDTKHVLYTWLIEDKTRDPAVIQPLRGVVTATYAEASIDWLFLGMKDGTVSVWDIEGEQIVPSFKIKNQYFERQEDWRLMGEVYAVPRYHISPVIQLCLHPLDLGILLIVYADGACLYSLKEGTTKTFYECIFPDGTELTVQKPPLTCATFSPDGRFVLLGCNDGSLAFFDVSDGEIPLQVRSLEQADINMSNPPASNRLHYNPITSLRWCCRVEPSDSFLLVAGGLPADIDGLTVLDYGMTPSKAQELSEFFGTPQRHKILPISRAQVLDLLPLGTASPFHMSHDPRCVLILAANGHVTTLEVPDGRPVSIGALPPSISICSPPISDYTVGRLPQHVITHLSERTHTEIREKSLLAGGALRATRQQGERTGTVLCTVHEGTMLRIFDIVHDLIVKPPITEIDTTLTMPNTYCFKFHAG</sequence>
<dbReference type="GO" id="GO:0005737">
    <property type="term" value="C:cytoplasm"/>
    <property type="evidence" value="ECO:0007669"/>
    <property type="project" value="TreeGrafter"/>
</dbReference>
<gene>
    <name evidence="1" type="ORF">TAPDE_001866</name>
</gene>
<dbReference type="Proteomes" id="UP000013776">
    <property type="component" value="Unassembled WGS sequence"/>
</dbReference>
<accession>R4XF29</accession>
<organism evidence="1 2">
    <name type="scientific">Taphrina deformans (strain PYCC 5710 / ATCC 11124 / CBS 356.35 / IMI 108563 / JCM 9778 / NBRC 8474)</name>
    <name type="common">Peach leaf curl fungus</name>
    <name type="synonym">Lalaria deformans</name>
    <dbReference type="NCBI Taxonomy" id="1097556"/>
    <lineage>
        <taxon>Eukaryota</taxon>
        <taxon>Fungi</taxon>
        <taxon>Dikarya</taxon>
        <taxon>Ascomycota</taxon>
        <taxon>Taphrinomycotina</taxon>
        <taxon>Taphrinomycetes</taxon>
        <taxon>Taphrinales</taxon>
        <taxon>Taphrinaceae</taxon>
        <taxon>Taphrina</taxon>
    </lineage>
</organism>
<dbReference type="AlphaFoldDB" id="R4XF29"/>
<comment type="caution">
    <text evidence="1">The sequence shown here is derived from an EMBL/GenBank/DDBJ whole genome shotgun (WGS) entry which is preliminary data.</text>
</comment>
<evidence type="ECO:0000313" key="2">
    <source>
        <dbReference type="Proteomes" id="UP000013776"/>
    </source>
</evidence>
<dbReference type="GO" id="GO:0019905">
    <property type="term" value="F:syntaxin binding"/>
    <property type="evidence" value="ECO:0007669"/>
    <property type="project" value="TreeGrafter"/>
</dbReference>
<dbReference type="PANTHER" id="PTHR10241">
    <property type="entry name" value="LETHAL 2 GIANT LARVAE PROTEIN"/>
    <property type="match status" value="1"/>
</dbReference>
<keyword evidence="2" id="KW-1185">Reference proteome</keyword>
<dbReference type="GO" id="GO:0006887">
    <property type="term" value="P:exocytosis"/>
    <property type="evidence" value="ECO:0007669"/>
    <property type="project" value="TreeGrafter"/>
</dbReference>
<dbReference type="SUPFAM" id="SSF50978">
    <property type="entry name" value="WD40 repeat-like"/>
    <property type="match status" value="1"/>
</dbReference>
<dbReference type="VEuPathDB" id="FungiDB:TAPDE_001866"/>
<dbReference type="GO" id="GO:0045159">
    <property type="term" value="F:myosin II binding"/>
    <property type="evidence" value="ECO:0007669"/>
    <property type="project" value="TreeGrafter"/>
</dbReference>
<dbReference type="STRING" id="1097556.R4XF29"/>
<dbReference type="InterPro" id="IPR036322">
    <property type="entry name" value="WD40_repeat_dom_sf"/>
</dbReference>
<dbReference type="GO" id="GO:0005886">
    <property type="term" value="C:plasma membrane"/>
    <property type="evidence" value="ECO:0007669"/>
    <property type="project" value="TreeGrafter"/>
</dbReference>